<feature type="region of interest" description="Disordered" evidence="13">
    <location>
        <begin position="27"/>
        <end position="87"/>
    </location>
</feature>
<evidence type="ECO:0000256" key="10">
    <source>
        <dbReference type="ARBA" id="ARBA00071743"/>
    </source>
</evidence>
<dbReference type="GO" id="GO:0000978">
    <property type="term" value="F:RNA polymerase II cis-regulatory region sequence-specific DNA binding"/>
    <property type="evidence" value="ECO:0007669"/>
    <property type="project" value="TreeGrafter"/>
</dbReference>
<keyword evidence="3" id="KW-0677">Repeat</keyword>
<dbReference type="InterPro" id="IPR050527">
    <property type="entry name" value="Snail/Krueppel_Znf"/>
</dbReference>
<dbReference type="Proteomes" id="UP000694925">
    <property type="component" value="Unplaced"/>
</dbReference>
<feature type="region of interest" description="Disordered" evidence="13">
    <location>
        <begin position="592"/>
        <end position="645"/>
    </location>
</feature>
<dbReference type="InterPro" id="IPR013087">
    <property type="entry name" value="Znf_C2H2_type"/>
</dbReference>
<dbReference type="PANTHER" id="PTHR24388">
    <property type="entry name" value="ZINC FINGER PROTEIN"/>
    <property type="match status" value="1"/>
</dbReference>
<dbReference type="InterPro" id="IPR036236">
    <property type="entry name" value="Znf_C2H2_sf"/>
</dbReference>
<dbReference type="GO" id="GO:0045944">
    <property type="term" value="P:positive regulation of transcription by RNA polymerase II"/>
    <property type="evidence" value="ECO:0007669"/>
    <property type="project" value="UniProtKB-ARBA"/>
</dbReference>
<keyword evidence="6" id="KW-0238">DNA-binding</keyword>
<comment type="subunit">
    <text evidence="9">Interacts (via SNAG domain) with LIMD1 (via LIM domains), WTIP (via LIM domains) and AJUBA (via LIM domains).</text>
</comment>
<gene>
    <name evidence="16" type="primary">LOC108621976</name>
</gene>
<evidence type="ECO:0000256" key="3">
    <source>
        <dbReference type="ARBA" id="ARBA00022737"/>
    </source>
</evidence>
<evidence type="ECO:0000256" key="4">
    <source>
        <dbReference type="ARBA" id="ARBA00022771"/>
    </source>
</evidence>
<feature type="region of interest" description="Disordered" evidence="13">
    <location>
        <begin position="103"/>
        <end position="126"/>
    </location>
</feature>
<dbReference type="GO" id="GO:0055059">
    <property type="term" value="P:asymmetric neuroblast division"/>
    <property type="evidence" value="ECO:0007669"/>
    <property type="project" value="UniProtKB-ARBA"/>
</dbReference>
<dbReference type="GO" id="GO:0008270">
    <property type="term" value="F:zinc ion binding"/>
    <property type="evidence" value="ECO:0007669"/>
    <property type="project" value="UniProtKB-KW"/>
</dbReference>
<sequence>MPRCYMVKKALCNKYASDVAREFESWGRGRGTKSSPPITVQAPVSPTERTMAPPVSRESHRTHSQNATFKKRRADYHTRRKKSYDPDYETNVPITITYSSRKTRSFGARRTESSRTATSVATSRKEPARTVTNFIIPRKEPARTVTNFVTPRKEPARTVTNFVTPRTDSPRTTTNVATPKTEPSRTATSVAVPRTESSRTATSSATPRTETSRTVASITIPKAEPPRITTSVATPKTEPTRTVTSIAIPRAESVRTPPSVVTPRTEPSRSATSIAIPWTEPPRIATSIAVPRTESLRTAPSFATPWTEPPRLATSIAIPWTEPARITTNIAIPWTEPARLATSIAVPRTEPPRTATSIPAPRKEVPRISSVIAYTGPTEVEVEEDASENAVENATPVVPFAAPNSPPSRTIVLSQRRGKSPPAEPFPPSRTTKTTTVAPYQAEEIERGSVPDSGSTTEANNHSGIVISYTSSKPNSSKDRSAAETAAAHDLLELSRSLPPLPPPSVAIGPQNVTESPDTDIEELTVYESEQPIYQVNAIDLVGSAVCQQQPTTSVIYEPATTIVEQTGNVYIPLSPVQEILLTYGPSSIPCSTIVSQQPPQKQPNPQQQQPHRTVDAAPPLTPPISECSSDIENNNPNSQPCQKDKEVQTVIEQTEVKPASYTYDTLLVADGRSKHKKNAPNQKTQATEPVEAPETSKSGRYVCCECGKQYATSSNLSRHKQTHRSIDSQSAKKCIHCGKAYVSMPALAMHVLTHKLAHSCGVCGKMFSRPWLLQGHLRSHTGEKPYGCAHCGKAFADRSNLRAHMQTHSADKNYECYKCHKSFALKSYLNKHLESSCQRENDDSGNDSNSAS</sequence>
<dbReference type="GeneID" id="108621976"/>
<reference evidence="16" key="1">
    <citation type="submission" date="2025-08" db="UniProtKB">
        <authorList>
            <consortium name="RefSeq"/>
        </authorList>
    </citation>
    <scope>IDENTIFICATION</scope>
    <source>
        <tissue evidence="16">Whole body</tissue>
    </source>
</reference>
<feature type="region of interest" description="Disordered" evidence="13">
    <location>
        <begin position="414"/>
        <end position="516"/>
    </location>
</feature>
<feature type="compositionally biased region" description="Low complexity" evidence="13">
    <location>
        <begin position="597"/>
        <end position="611"/>
    </location>
</feature>
<dbReference type="SMART" id="SM00355">
    <property type="entry name" value="ZnF_C2H2"/>
    <property type="match status" value="5"/>
</dbReference>
<protein>
    <recommendedName>
        <fullName evidence="10">Transcriptional repressor scratch 1</fullName>
    </recommendedName>
    <alternativeName>
        <fullName evidence="11">Scratch homolog 1 zinc finger protein</fullName>
    </alternativeName>
</protein>
<evidence type="ECO:0000256" key="5">
    <source>
        <dbReference type="ARBA" id="ARBA00022833"/>
    </source>
</evidence>
<dbReference type="PROSITE" id="PS00028">
    <property type="entry name" value="ZINC_FINGER_C2H2_1"/>
    <property type="match status" value="4"/>
</dbReference>
<evidence type="ECO:0000256" key="8">
    <source>
        <dbReference type="ARBA" id="ARBA00037948"/>
    </source>
</evidence>
<dbReference type="Pfam" id="PF00096">
    <property type="entry name" value="zf-C2H2"/>
    <property type="match status" value="4"/>
</dbReference>
<dbReference type="GO" id="GO:0000981">
    <property type="term" value="F:DNA-binding transcription factor activity, RNA polymerase II-specific"/>
    <property type="evidence" value="ECO:0007669"/>
    <property type="project" value="TreeGrafter"/>
</dbReference>
<dbReference type="FunFam" id="3.30.160.60:FF:000043">
    <property type="entry name" value="Scratch family zinc finger 2"/>
    <property type="match status" value="1"/>
</dbReference>
<comment type="subcellular location">
    <subcellularLocation>
        <location evidence="1">Nucleus</location>
    </subcellularLocation>
</comment>
<comment type="similarity">
    <text evidence="8">Belongs to the snail C2H2-type zinc-finger protein family.</text>
</comment>
<evidence type="ECO:0000256" key="9">
    <source>
        <dbReference type="ARBA" id="ARBA00064979"/>
    </source>
</evidence>
<keyword evidence="7" id="KW-0539">Nucleus</keyword>
<evidence type="ECO:0000313" key="16">
    <source>
        <dbReference type="RefSeq" id="XP_017875084.1"/>
    </source>
</evidence>
<feature type="domain" description="C2H2-type" evidence="14">
    <location>
        <begin position="787"/>
        <end position="814"/>
    </location>
</feature>
<dbReference type="FunFam" id="3.30.160.60:FF:000169">
    <property type="entry name" value="transcriptional repressor scratch 2"/>
    <property type="match status" value="1"/>
</dbReference>
<evidence type="ECO:0000256" key="11">
    <source>
        <dbReference type="ARBA" id="ARBA00083685"/>
    </source>
</evidence>
<accession>A0AAJ7IRA2</accession>
<feature type="compositionally biased region" description="Polar residues" evidence="13">
    <location>
        <begin position="627"/>
        <end position="642"/>
    </location>
</feature>
<feature type="domain" description="C2H2-type" evidence="14">
    <location>
        <begin position="702"/>
        <end position="729"/>
    </location>
</feature>
<dbReference type="SUPFAM" id="SSF57667">
    <property type="entry name" value="beta-beta-alpha zinc fingers"/>
    <property type="match status" value="2"/>
</dbReference>
<evidence type="ECO:0000313" key="15">
    <source>
        <dbReference type="Proteomes" id="UP000694925"/>
    </source>
</evidence>
<dbReference type="PROSITE" id="PS50157">
    <property type="entry name" value="ZINC_FINGER_C2H2_2"/>
    <property type="match status" value="4"/>
</dbReference>
<feature type="compositionally biased region" description="Polar residues" evidence="13">
    <location>
        <begin position="32"/>
        <end position="48"/>
    </location>
</feature>
<evidence type="ECO:0000256" key="7">
    <source>
        <dbReference type="ARBA" id="ARBA00023242"/>
    </source>
</evidence>
<keyword evidence="2" id="KW-0479">Metal-binding</keyword>
<dbReference type="GO" id="GO:0060562">
    <property type="term" value="P:epithelial tube morphogenesis"/>
    <property type="evidence" value="ECO:0007669"/>
    <property type="project" value="UniProtKB-ARBA"/>
</dbReference>
<dbReference type="GO" id="GO:2000177">
    <property type="term" value="P:regulation of neural precursor cell proliferation"/>
    <property type="evidence" value="ECO:0007669"/>
    <property type="project" value="UniProtKB-ARBA"/>
</dbReference>
<evidence type="ECO:0000256" key="12">
    <source>
        <dbReference type="PROSITE-ProRule" id="PRU00042"/>
    </source>
</evidence>
<feature type="domain" description="C2H2-type" evidence="14">
    <location>
        <begin position="815"/>
        <end position="843"/>
    </location>
</feature>
<dbReference type="Gene3D" id="3.30.160.60">
    <property type="entry name" value="Classic Zinc Finger"/>
    <property type="match status" value="4"/>
</dbReference>
<dbReference type="RefSeq" id="XP_017875084.1">
    <property type="nucleotide sequence ID" value="XM_018019595.2"/>
</dbReference>
<dbReference type="GO" id="GO:0005634">
    <property type="term" value="C:nucleus"/>
    <property type="evidence" value="ECO:0007669"/>
    <property type="project" value="UniProtKB-SubCell"/>
</dbReference>
<feature type="compositionally biased region" description="Polar residues" evidence="13">
    <location>
        <begin position="162"/>
        <end position="178"/>
    </location>
</feature>
<evidence type="ECO:0000259" key="14">
    <source>
        <dbReference type="PROSITE" id="PS50157"/>
    </source>
</evidence>
<feature type="region of interest" description="Disordered" evidence="13">
    <location>
        <begin position="162"/>
        <end position="214"/>
    </location>
</feature>
<evidence type="ECO:0000256" key="1">
    <source>
        <dbReference type="ARBA" id="ARBA00004123"/>
    </source>
</evidence>
<dbReference type="AlphaFoldDB" id="A0AAJ7IRA2"/>
<organism evidence="15 16">
    <name type="scientific">Ceratina calcarata</name>
    <dbReference type="NCBI Taxonomy" id="156304"/>
    <lineage>
        <taxon>Eukaryota</taxon>
        <taxon>Metazoa</taxon>
        <taxon>Ecdysozoa</taxon>
        <taxon>Arthropoda</taxon>
        <taxon>Hexapoda</taxon>
        <taxon>Insecta</taxon>
        <taxon>Pterygota</taxon>
        <taxon>Neoptera</taxon>
        <taxon>Endopterygota</taxon>
        <taxon>Hymenoptera</taxon>
        <taxon>Apocrita</taxon>
        <taxon>Aculeata</taxon>
        <taxon>Apoidea</taxon>
        <taxon>Anthophila</taxon>
        <taxon>Apidae</taxon>
        <taxon>Ceratina</taxon>
        <taxon>Zadontomerus</taxon>
    </lineage>
</organism>
<name>A0AAJ7IRA2_9HYME</name>
<dbReference type="PANTHER" id="PTHR24388:SF38">
    <property type="entry name" value="PROTEIN SNAIL"/>
    <property type="match status" value="1"/>
</dbReference>
<keyword evidence="15" id="KW-1185">Reference proteome</keyword>
<feature type="domain" description="C2H2-type" evidence="14">
    <location>
        <begin position="759"/>
        <end position="786"/>
    </location>
</feature>
<evidence type="ECO:0000256" key="2">
    <source>
        <dbReference type="ARBA" id="ARBA00022723"/>
    </source>
</evidence>
<feature type="compositionally biased region" description="Low complexity" evidence="13">
    <location>
        <begin position="193"/>
        <end position="214"/>
    </location>
</feature>
<proteinExistence type="inferred from homology"/>
<dbReference type="FunFam" id="3.30.160.60:FF:000207">
    <property type="entry name" value="zinc finger protein SNAI2"/>
    <property type="match status" value="1"/>
</dbReference>
<dbReference type="GO" id="GO:0007417">
    <property type="term" value="P:central nervous system development"/>
    <property type="evidence" value="ECO:0007669"/>
    <property type="project" value="UniProtKB-ARBA"/>
</dbReference>
<feature type="compositionally biased region" description="Polar residues" evidence="13">
    <location>
        <begin position="452"/>
        <end position="475"/>
    </location>
</feature>
<evidence type="ECO:0000256" key="6">
    <source>
        <dbReference type="ARBA" id="ARBA00023125"/>
    </source>
</evidence>
<feature type="compositionally biased region" description="Basic residues" evidence="13">
    <location>
        <begin position="69"/>
        <end position="82"/>
    </location>
</feature>
<keyword evidence="4 12" id="KW-0863">Zinc-finger</keyword>
<feature type="region of interest" description="Disordered" evidence="13">
    <location>
        <begin position="673"/>
        <end position="694"/>
    </location>
</feature>
<keyword evidence="5" id="KW-0862">Zinc</keyword>
<evidence type="ECO:0000256" key="13">
    <source>
        <dbReference type="SAM" id="MobiDB-lite"/>
    </source>
</evidence>
<dbReference type="KEGG" id="ccal:108621976"/>
<feature type="compositionally biased region" description="Polar residues" evidence="13">
    <location>
        <begin position="429"/>
        <end position="438"/>
    </location>
</feature>